<comment type="caution">
    <text evidence="2">The sequence shown here is derived from an EMBL/GenBank/DDBJ whole genome shotgun (WGS) entry which is preliminary data.</text>
</comment>
<organism evidence="2 3">
    <name type="scientific">Dreissena polymorpha</name>
    <name type="common">Zebra mussel</name>
    <name type="synonym">Mytilus polymorpha</name>
    <dbReference type="NCBI Taxonomy" id="45954"/>
    <lineage>
        <taxon>Eukaryota</taxon>
        <taxon>Metazoa</taxon>
        <taxon>Spiralia</taxon>
        <taxon>Lophotrochozoa</taxon>
        <taxon>Mollusca</taxon>
        <taxon>Bivalvia</taxon>
        <taxon>Autobranchia</taxon>
        <taxon>Heteroconchia</taxon>
        <taxon>Euheterodonta</taxon>
        <taxon>Imparidentia</taxon>
        <taxon>Neoheterodontei</taxon>
        <taxon>Myida</taxon>
        <taxon>Dreissenoidea</taxon>
        <taxon>Dreissenidae</taxon>
        <taxon>Dreissena</taxon>
    </lineage>
</organism>
<dbReference type="Proteomes" id="UP000828390">
    <property type="component" value="Unassembled WGS sequence"/>
</dbReference>
<feature type="region of interest" description="Disordered" evidence="1">
    <location>
        <begin position="1"/>
        <end position="43"/>
    </location>
</feature>
<feature type="compositionally biased region" description="Basic and acidic residues" evidence="1">
    <location>
        <begin position="26"/>
        <end position="41"/>
    </location>
</feature>
<dbReference type="AlphaFoldDB" id="A0A9D4LBB4"/>
<reference evidence="2" key="1">
    <citation type="journal article" date="2019" name="bioRxiv">
        <title>The Genome of the Zebra Mussel, Dreissena polymorpha: A Resource for Invasive Species Research.</title>
        <authorList>
            <person name="McCartney M.A."/>
            <person name="Auch B."/>
            <person name="Kono T."/>
            <person name="Mallez S."/>
            <person name="Zhang Y."/>
            <person name="Obille A."/>
            <person name="Becker A."/>
            <person name="Abrahante J.E."/>
            <person name="Garbe J."/>
            <person name="Badalamenti J.P."/>
            <person name="Herman A."/>
            <person name="Mangelson H."/>
            <person name="Liachko I."/>
            <person name="Sullivan S."/>
            <person name="Sone E.D."/>
            <person name="Koren S."/>
            <person name="Silverstein K.A.T."/>
            <person name="Beckman K.B."/>
            <person name="Gohl D.M."/>
        </authorList>
    </citation>
    <scope>NUCLEOTIDE SEQUENCE</scope>
    <source>
        <strain evidence="2">Duluth1</strain>
        <tissue evidence="2">Whole animal</tissue>
    </source>
</reference>
<evidence type="ECO:0000256" key="1">
    <source>
        <dbReference type="SAM" id="MobiDB-lite"/>
    </source>
</evidence>
<proteinExistence type="predicted"/>
<name>A0A9D4LBB4_DREPO</name>
<accession>A0A9D4LBB4</accession>
<sequence>MKFPGIVAPETEKVVQPGSPGPPRGYQEDPARAHPDLHQDLGNENGWGIGVSVQLVTCERKRVYHTHTAGS</sequence>
<evidence type="ECO:0000313" key="2">
    <source>
        <dbReference type="EMBL" id="KAH3854022.1"/>
    </source>
</evidence>
<evidence type="ECO:0000313" key="3">
    <source>
        <dbReference type="Proteomes" id="UP000828390"/>
    </source>
</evidence>
<keyword evidence="3" id="KW-1185">Reference proteome</keyword>
<dbReference type="EMBL" id="JAIWYP010000003">
    <property type="protein sequence ID" value="KAH3854022.1"/>
    <property type="molecule type" value="Genomic_DNA"/>
</dbReference>
<reference evidence="2" key="2">
    <citation type="submission" date="2020-11" db="EMBL/GenBank/DDBJ databases">
        <authorList>
            <person name="McCartney M.A."/>
            <person name="Auch B."/>
            <person name="Kono T."/>
            <person name="Mallez S."/>
            <person name="Becker A."/>
            <person name="Gohl D.M."/>
            <person name="Silverstein K.A.T."/>
            <person name="Koren S."/>
            <person name="Bechman K.B."/>
            <person name="Herman A."/>
            <person name="Abrahante J.E."/>
            <person name="Garbe J."/>
        </authorList>
    </citation>
    <scope>NUCLEOTIDE SEQUENCE</scope>
    <source>
        <strain evidence="2">Duluth1</strain>
        <tissue evidence="2">Whole animal</tissue>
    </source>
</reference>
<gene>
    <name evidence="2" type="ORF">DPMN_096561</name>
</gene>
<protein>
    <submittedName>
        <fullName evidence="2">Uncharacterized protein</fullName>
    </submittedName>
</protein>